<reference evidence="7" key="1">
    <citation type="journal article" date="2014" name="Front. Microbiol.">
        <title>High frequency of phylogenetically diverse reductive dehalogenase-homologous genes in deep subseafloor sedimentary metagenomes.</title>
        <authorList>
            <person name="Kawai M."/>
            <person name="Futagami T."/>
            <person name="Toyoda A."/>
            <person name="Takaki Y."/>
            <person name="Nishi S."/>
            <person name="Hori S."/>
            <person name="Arai W."/>
            <person name="Tsubouchi T."/>
            <person name="Morono Y."/>
            <person name="Uchiyama I."/>
            <person name="Ito T."/>
            <person name="Fujiyama A."/>
            <person name="Inagaki F."/>
            <person name="Takami H."/>
        </authorList>
    </citation>
    <scope>NUCLEOTIDE SEQUENCE</scope>
    <source>
        <strain evidence="7">Expedition CK06-06</strain>
    </source>
</reference>
<evidence type="ECO:0000313" key="7">
    <source>
        <dbReference type="EMBL" id="GAH73571.1"/>
    </source>
</evidence>
<sequence>RPEFALHRASDFHRYMSYGELRTLAGDPMRGNRRQLQVALHQHVTMPILNILVLLLGFPFVAGREERNYFVSIGIAVMLFIGVYILSFAMTAFGSSGHISPLLAAWIPILVVLPASVLSMDSLRT</sequence>
<comment type="subcellular location">
    <subcellularLocation>
        <location evidence="1">Cell membrane</location>
        <topology evidence="1">Multi-pass membrane protein</topology>
    </subcellularLocation>
</comment>
<evidence type="ECO:0000256" key="6">
    <source>
        <dbReference type="SAM" id="Phobius"/>
    </source>
</evidence>
<evidence type="ECO:0000256" key="5">
    <source>
        <dbReference type="ARBA" id="ARBA00023136"/>
    </source>
</evidence>
<keyword evidence="2" id="KW-1003">Cell membrane</keyword>
<dbReference type="Pfam" id="PF03739">
    <property type="entry name" value="LptF_LptG"/>
    <property type="match status" value="1"/>
</dbReference>
<dbReference type="PANTHER" id="PTHR33529:SF2">
    <property type="entry name" value="LIPOPOLYSACCHARIDE EXPORT SYSTEM PERMEASE PROTEIN LPTG"/>
    <property type="match status" value="1"/>
</dbReference>
<dbReference type="PANTHER" id="PTHR33529">
    <property type="entry name" value="SLR0882 PROTEIN-RELATED"/>
    <property type="match status" value="1"/>
</dbReference>
<dbReference type="GO" id="GO:0043190">
    <property type="term" value="C:ATP-binding cassette (ABC) transporter complex"/>
    <property type="evidence" value="ECO:0007669"/>
    <property type="project" value="TreeGrafter"/>
</dbReference>
<keyword evidence="5 6" id="KW-0472">Membrane</keyword>
<evidence type="ECO:0000256" key="1">
    <source>
        <dbReference type="ARBA" id="ARBA00004651"/>
    </source>
</evidence>
<evidence type="ECO:0000256" key="2">
    <source>
        <dbReference type="ARBA" id="ARBA00022475"/>
    </source>
</evidence>
<feature type="non-terminal residue" evidence="7">
    <location>
        <position position="1"/>
    </location>
</feature>
<accession>X1HTU1</accession>
<feature type="transmembrane region" description="Helical" evidence="6">
    <location>
        <begin position="44"/>
        <end position="62"/>
    </location>
</feature>
<comment type="caution">
    <text evidence="7">The sequence shown here is derived from an EMBL/GenBank/DDBJ whole genome shotgun (WGS) entry which is preliminary data.</text>
</comment>
<name>X1HTU1_9ZZZZ</name>
<evidence type="ECO:0000256" key="4">
    <source>
        <dbReference type="ARBA" id="ARBA00022989"/>
    </source>
</evidence>
<protein>
    <recommendedName>
        <fullName evidence="8">LptF/LptG family permease</fullName>
    </recommendedName>
</protein>
<dbReference type="EMBL" id="BARU01033976">
    <property type="protein sequence ID" value="GAH73571.1"/>
    <property type="molecule type" value="Genomic_DNA"/>
</dbReference>
<organism evidence="7">
    <name type="scientific">marine sediment metagenome</name>
    <dbReference type="NCBI Taxonomy" id="412755"/>
    <lineage>
        <taxon>unclassified sequences</taxon>
        <taxon>metagenomes</taxon>
        <taxon>ecological metagenomes</taxon>
    </lineage>
</organism>
<evidence type="ECO:0000256" key="3">
    <source>
        <dbReference type="ARBA" id="ARBA00022692"/>
    </source>
</evidence>
<dbReference type="AlphaFoldDB" id="X1HTU1"/>
<evidence type="ECO:0008006" key="8">
    <source>
        <dbReference type="Google" id="ProtNLM"/>
    </source>
</evidence>
<dbReference type="GO" id="GO:0015920">
    <property type="term" value="P:lipopolysaccharide transport"/>
    <property type="evidence" value="ECO:0007669"/>
    <property type="project" value="TreeGrafter"/>
</dbReference>
<gene>
    <name evidence="7" type="ORF">S03H2_53381</name>
</gene>
<dbReference type="InterPro" id="IPR005495">
    <property type="entry name" value="LptG/LptF_permease"/>
</dbReference>
<feature type="transmembrane region" description="Helical" evidence="6">
    <location>
        <begin position="69"/>
        <end position="93"/>
    </location>
</feature>
<keyword evidence="4 6" id="KW-1133">Transmembrane helix</keyword>
<keyword evidence="3 6" id="KW-0812">Transmembrane</keyword>
<proteinExistence type="predicted"/>
<feature type="transmembrane region" description="Helical" evidence="6">
    <location>
        <begin position="99"/>
        <end position="120"/>
    </location>
</feature>